<reference evidence="2" key="2">
    <citation type="submission" date="2023-06" db="EMBL/GenBank/DDBJ databases">
        <authorList>
            <person name="Ma L."/>
            <person name="Liu K.-W."/>
            <person name="Li Z."/>
            <person name="Hsiao Y.-Y."/>
            <person name="Qi Y."/>
            <person name="Fu T."/>
            <person name="Tang G."/>
            <person name="Zhang D."/>
            <person name="Sun W.-H."/>
            <person name="Liu D.-K."/>
            <person name="Li Y."/>
            <person name="Chen G.-Z."/>
            <person name="Liu X.-D."/>
            <person name="Liao X.-Y."/>
            <person name="Jiang Y.-T."/>
            <person name="Yu X."/>
            <person name="Hao Y."/>
            <person name="Huang J."/>
            <person name="Zhao X.-W."/>
            <person name="Ke S."/>
            <person name="Chen Y.-Y."/>
            <person name="Wu W.-L."/>
            <person name="Hsu J.-L."/>
            <person name="Lin Y.-F."/>
            <person name="Huang M.-D."/>
            <person name="Li C.-Y."/>
            <person name="Huang L."/>
            <person name="Wang Z.-W."/>
            <person name="Zhao X."/>
            <person name="Zhong W.-Y."/>
            <person name="Peng D.-H."/>
            <person name="Ahmad S."/>
            <person name="Lan S."/>
            <person name="Zhang J.-S."/>
            <person name="Tsai W.-C."/>
            <person name="Van De Peer Y."/>
            <person name="Liu Z.-J."/>
        </authorList>
    </citation>
    <scope>NUCLEOTIDE SEQUENCE</scope>
    <source>
        <strain evidence="2">SCP</strain>
        <tissue evidence="2">Leaves</tissue>
    </source>
</reference>
<sequence>MFESMAKCIISALVLLVILFQSDGHASEEPKQMIREEPHQGETMCMMSRVGHLSCDDDCKSIGYAKGKRIYERTGPICCCS</sequence>
<gene>
    <name evidence="2" type="ORF">QJS04_geneDACA017856</name>
</gene>
<evidence type="ECO:0000313" key="3">
    <source>
        <dbReference type="Proteomes" id="UP001179952"/>
    </source>
</evidence>
<name>A0AAV9AKA3_ACOGR</name>
<proteinExistence type="predicted"/>
<feature type="signal peptide" evidence="1">
    <location>
        <begin position="1"/>
        <end position="26"/>
    </location>
</feature>
<protein>
    <submittedName>
        <fullName evidence="2">Uncharacterized protein</fullName>
    </submittedName>
</protein>
<comment type="caution">
    <text evidence="2">The sequence shown here is derived from an EMBL/GenBank/DDBJ whole genome shotgun (WGS) entry which is preliminary data.</text>
</comment>
<keyword evidence="3" id="KW-1185">Reference proteome</keyword>
<keyword evidence="1" id="KW-0732">Signal</keyword>
<dbReference type="AlphaFoldDB" id="A0AAV9AKA3"/>
<feature type="chain" id="PRO_5043888706" evidence="1">
    <location>
        <begin position="27"/>
        <end position="81"/>
    </location>
</feature>
<reference evidence="2" key="1">
    <citation type="journal article" date="2023" name="Nat. Commun.">
        <title>Diploid and tetraploid genomes of Acorus and the evolution of monocots.</title>
        <authorList>
            <person name="Ma L."/>
            <person name="Liu K.W."/>
            <person name="Li Z."/>
            <person name="Hsiao Y.Y."/>
            <person name="Qi Y."/>
            <person name="Fu T."/>
            <person name="Tang G.D."/>
            <person name="Zhang D."/>
            <person name="Sun W.H."/>
            <person name="Liu D.K."/>
            <person name="Li Y."/>
            <person name="Chen G.Z."/>
            <person name="Liu X.D."/>
            <person name="Liao X.Y."/>
            <person name="Jiang Y.T."/>
            <person name="Yu X."/>
            <person name="Hao Y."/>
            <person name="Huang J."/>
            <person name="Zhao X.W."/>
            <person name="Ke S."/>
            <person name="Chen Y.Y."/>
            <person name="Wu W.L."/>
            <person name="Hsu J.L."/>
            <person name="Lin Y.F."/>
            <person name="Huang M.D."/>
            <person name="Li C.Y."/>
            <person name="Huang L."/>
            <person name="Wang Z.W."/>
            <person name="Zhao X."/>
            <person name="Zhong W.Y."/>
            <person name="Peng D.H."/>
            <person name="Ahmad S."/>
            <person name="Lan S."/>
            <person name="Zhang J.S."/>
            <person name="Tsai W.C."/>
            <person name="Van de Peer Y."/>
            <person name="Liu Z.J."/>
        </authorList>
    </citation>
    <scope>NUCLEOTIDE SEQUENCE</scope>
    <source>
        <strain evidence="2">SCP</strain>
    </source>
</reference>
<evidence type="ECO:0000256" key="1">
    <source>
        <dbReference type="SAM" id="SignalP"/>
    </source>
</evidence>
<dbReference type="Proteomes" id="UP001179952">
    <property type="component" value="Unassembled WGS sequence"/>
</dbReference>
<evidence type="ECO:0000313" key="2">
    <source>
        <dbReference type="EMBL" id="KAK1264603.1"/>
    </source>
</evidence>
<dbReference type="EMBL" id="JAUJYN010000008">
    <property type="protein sequence ID" value="KAK1264603.1"/>
    <property type="molecule type" value="Genomic_DNA"/>
</dbReference>
<organism evidence="2 3">
    <name type="scientific">Acorus gramineus</name>
    <name type="common">Dwarf sweet flag</name>
    <dbReference type="NCBI Taxonomy" id="55184"/>
    <lineage>
        <taxon>Eukaryota</taxon>
        <taxon>Viridiplantae</taxon>
        <taxon>Streptophyta</taxon>
        <taxon>Embryophyta</taxon>
        <taxon>Tracheophyta</taxon>
        <taxon>Spermatophyta</taxon>
        <taxon>Magnoliopsida</taxon>
        <taxon>Liliopsida</taxon>
        <taxon>Acoraceae</taxon>
        <taxon>Acorus</taxon>
    </lineage>
</organism>
<accession>A0AAV9AKA3</accession>